<name>A0ABP1D752_9APHY</name>
<feature type="region of interest" description="Disordered" evidence="1">
    <location>
        <begin position="381"/>
        <end position="422"/>
    </location>
</feature>
<feature type="region of interest" description="Disordered" evidence="1">
    <location>
        <begin position="140"/>
        <end position="221"/>
    </location>
</feature>
<organism evidence="3 4">
    <name type="scientific">Somion occarium</name>
    <dbReference type="NCBI Taxonomy" id="3059160"/>
    <lineage>
        <taxon>Eukaryota</taxon>
        <taxon>Fungi</taxon>
        <taxon>Dikarya</taxon>
        <taxon>Basidiomycota</taxon>
        <taxon>Agaricomycotina</taxon>
        <taxon>Agaricomycetes</taxon>
        <taxon>Polyporales</taxon>
        <taxon>Cerrenaceae</taxon>
        <taxon>Somion</taxon>
    </lineage>
</organism>
<dbReference type="Pfam" id="PF03732">
    <property type="entry name" value="Retrotrans_gag"/>
    <property type="match status" value="1"/>
</dbReference>
<feature type="region of interest" description="Disordered" evidence="1">
    <location>
        <begin position="1"/>
        <end position="55"/>
    </location>
</feature>
<dbReference type="EMBL" id="OZ037945">
    <property type="protein sequence ID" value="CAL1702883.1"/>
    <property type="molecule type" value="Genomic_DNA"/>
</dbReference>
<feature type="compositionally biased region" description="Basic and acidic residues" evidence="1">
    <location>
        <begin position="412"/>
        <end position="422"/>
    </location>
</feature>
<dbReference type="Proteomes" id="UP001497453">
    <property type="component" value="Chromosome 2"/>
</dbReference>
<feature type="compositionally biased region" description="Basic residues" evidence="1">
    <location>
        <begin position="187"/>
        <end position="210"/>
    </location>
</feature>
<gene>
    <name evidence="3" type="ORF">GFSPODELE1_LOCUS4288</name>
</gene>
<dbReference type="InterPro" id="IPR005162">
    <property type="entry name" value="Retrotrans_gag_dom"/>
</dbReference>
<reference evidence="4" key="1">
    <citation type="submission" date="2024-04" db="EMBL/GenBank/DDBJ databases">
        <authorList>
            <person name="Shaw F."/>
            <person name="Minotto A."/>
        </authorList>
    </citation>
    <scope>NUCLEOTIDE SEQUENCE [LARGE SCALE GENOMIC DNA]</scope>
</reference>
<accession>A0ABP1D752</accession>
<evidence type="ECO:0000313" key="4">
    <source>
        <dbReference type="Proteomes" id="UP001497453"/>
    </source>
</evidence>
<feature type="compositionally biased region" description="Gly residues" evidence="1">
    <location>
        <begin position="399"/>
        <end position="410"/>
    </location>
</feature>
<feature type="compositionally biased region" description="Basic and acidic residues" evidence="1">
    <location>
        <begin position="92"/>
        <end position="108"/>
    </location>
</feature>
<feature type="compositionally biased region" description="Low complexity" evidence="1">
    <location>
        <begin position="140"/>
        <end position="151"/>
    </location>
</feature>
<keyword evidence="4" id="KW-1185">Reference proteome</keyword>
<evidence type="ECO:0000256" key="1">
    <source>
        <dbReference type="SAM" id="MobiDB-lite"/>
    </source>
</evidence>
<feature type="domain" description="Retrotransposon gag" evidence="2">
    <location>
        <begin position="257"/>
        <end position="348"/>
    </location>
</feature>
<proteinExistence type="predicted"/>
<feature type="compositionally biased region" description="Low complexity" evidence="1">
    <location>
        <begin position="158"/>
        <end position="185"/>
    </location>
</feature>
<evidence type="ECO:0000259" key="2">
    <source>
        <dbReference type="Pfam" id="PF03732"/>
    </source>
</evidence>
<feature type="compositionally biased region" description="Polar residues" evidence="1">
    <location>
        <begin position="9"/>
        <end position="19"/>
    </location>
</feature>
<feature type="compositionally biased region" description="Basic and acidic residues" evidence="1">
    <location>
        <begin position="38"/>
        <end position="55"/>
    </location>
</feature>
<evidence type="ECO:0000313" key="3">
    <source>
        <dbReference type="EMBL" id="CAL1702883.1"/>
    </source>
</evidence>
<feature type="region of interest" description="Disordered" evidence="1">
    <location>
        <begin position="85"/>
        <end position="116"/>
    </location>
</feature>
<protein>
    <recommendedName>
        <fullName evidence="2">Retrotransposon gag domain-containing protein</fullName>
    </recommendedName>
</protein>
<sequence>MSKEPVAKNKSQASASTLPSKLPKRKVKFDVTETSDNEVDKKPSISKEKGRAREVSPKPICTEVIYAPADTIVDAVMSSISNVKQKTAVEATTKKGKECERPSADPHDPAVPAGQIAPHSYLELAISNAVGSQSRWNSLSSMSSTSVQSPSVTDGSDSRNSSPSDPSDSSSSDSDSSSSSSSSSSGAHHHRKHCQQRHKAHHHRKSKKDKRPLWKPVPPQPYDGRADAEVFHHFVRQATEMINGYNIPRHMIPSTIANYLTDRAYDFYANTMAEDPRRWMRLRDIFIGLFNYCFPMNFHLQIHTKLEKFHQYDRTVRDYAHELRSLLRLAGHSVDNQESVMRLWRGLNLSIQEVLWDHKLSPLTSTWDEVMREAEFIEASRRVKEGMRQQNGDRSSGTGPSGLKGSGNGGQKSDHQRCDHCN</sequence>